<name>A0A381R3J8_9ZZZZ</name>
<sequence>MLSIKKDDALFVVQRLTWSQEKSWNRLPAFIIRAASIKCEPLYKVNNLLRYKTIIGTFRKCL</sequence>
<accession>A0A381R3J8</accession>
<dbReference type="EMBL" id="UINC01001665">
    <property type="protein sequence ID" value="SUZ86100.1"/>
    <property type="molecule type" value="Genomic_DNA"/>
</dbReference>
<gene>
    <name evidence="1" type="ORF">METZ01_LOCUS38954</name>
</gene>
<organism evidence="1">
    <name type="scientific">marine metagenome</name>
    <dbReference type="NCBI Taxonomy" id="408172"/>
    <lineage>
        <taxon>unclassified sequences</taxon>
        <taxon>metagenomes</taxon>
        <taxon>ecological metagenomes</taxon>
    </lineage>
</organism>
<proteinExistence type="predicted"/>
<reference evidence="1" key="1">
    <citation type="submission" date="2018-05" db="EMBL/GenBank/DDBJ databases">
        <authorList>
            <person name="Lanie J.A."/>
            <person name="Ng W.-L."/>
            <person name="Kazmierczak K.M."/>
            <person name="Andrzejewski T.M."/>
            <person name="Davidsen T.M."/>
            <person name="Wayne K.J."/>
            <person name="Tettelin H."/>
            <person name="Glass J.I."/>
            <person name="Rusch D."/>
            <person name="Podicherti R."/>
            <person name="Tsui H.-C.T."/>
            <person name="Winkler M.E."/>
        </authorList>
    </citation>
    <scope>NUCLEOTIDE SEQUENCE</scope>
</reference>
<protein>
    <submittedName>
        <fullName evidence="1">Uncharacterized protein</fullName>
    </submittedName>
</protein>
<evidence type="ECO:0000313" key="1">
    <source>
        <dbReference type="EMBL" id="SUZ86100.1"/>
    </source>
</evidence>
<dbReference type="AlphaFoldDB" id="A0A381R3J8"/>